<dbReference type="InterPro" id="IPR029060">
    <property type="entry name" value="PIN-like_dom_sf"/>
</dbReference>
<feature type="domain" description="PIN" evidence="1">
    <location>
        <begin position="1"/>
        <end position="117"/>
    </location>
</feature>
<dbReference type="AlphaFoldDB" id="A0A8J6N086"/>
<dbReference type="PANTHER" id="PTHR36173:SF2">
    <property type="entry name" value="RIBONUCLEASE VAPC16"/>
    <property type="match status" value="1"/>
</dbReference>
<organism evidence="2 3">
    <name type="scientific">Candidatus Desulfacyla euxinica</name>
    <dbReference type="NCBI Taxonomy" id="2841693"/>
    <lineage>
        <taxon>Bacteria</taxon>
        <taxon>Deltaproteobacteria</taxon>
        <taxon>Candidatus Desulfacyla</taxon>
    </lineage>
</organism>
<dbReference type="Gene3D" id="3.40.50.1010">
    <property type="entry name" value="5'-nuclease"/>
    <property type="match status" value="1"/>
</dbReference>
<evidence type="ECO:0000313" key="3">
    <source>
        <dbReference type="Proteomes" id="UP000650524"/>
    </source>
</evidence>
<accession>A0A8J6N086</accession>
<dbReference type="InterPro" id="IPR052919">
    <property type="entry name" value="TA_system_RNase"/>
</dbReference>
<gene>
    <name evidence="2" type="ORF">H8E19_09460</name>
</gene>
<comment type="caution">
    <text evidence="2">The sequence shown here is derived from an EMBL/GenBank/DDBJ whole genome shotgun (WGS) entry which is preliminary data.</text>
</comment>
<protein>
    <submittedName>
        <fullName evidence="2">Type II toxin-antitoxin system VapC family toxin</fullName>
    </submittedName>
</protein>
<dbReference type="Pfam" id="PF01850">
    <property type="entry name" value="PIN"/>
    <property type="match status" value="1"/>
</dbReference>
<dbReference type="InterPro" id="IPR002716">
    <property type="entry name" value="PIN_dom"/>
</dbReference>
<name>A0A8J6N086_9DELT</name>
<evidence type="ECO:0000313" key="2">
    <source>
        <dbReference type="EMBL" id="MBC8177619.1"/>
    </source>
</evidence>
<dbReference type="Proteomes" id="UP000650524">
    <property type="component" value="Unassembled WGS sequence"/>
</dbReference>
<dbReference type="InterPro" id="IPR041705">
    <property type="entry name" value="PIN_Sll0205"/>
</dbReference>
<dbReference type="SUPFAM" id="SSF88723">
    <property type="entry name" value="PIN domain-like"/>
    <property type="match status" value="1"/>
</dbReference>
<reference evidence="2 3" key="1">
    <citation type="submission" date="2020-08" db="EMBL/GenBank/DDBJ databases">
        <title>Bridging the membrane lipid divide: bacteria of the FCB group superphylum have the potential to synthesize archaeal ether lipids.</title>
        <authorList>
            <person name="Villanueva L."/>
            <person name="Von Meijenfeldt F.A.B."/>
            <person name="Westbye A.B."/>
            <person name="Yadav S."/>
            <person name="Hopmans E.C."/>
            <person name="Dutilh B.E."/>
            <person name="Sinninghe Damste J.S."/>
        </authorList>
    </citation>
    <scope>NUCLEOTIDE SEQUENCE [LARGE SCALE GENOMIC DNA]</scope>
    <source>
        <strain evidence="2">NIOZ-UU27</strain>
    </source>
</reference>
<evidence type="ECO:0000259" key="1">
    <source>
        <dbReference type="Pfam" id="PF01850"/>
    </source>
</evidence>
<proteinExistence type="predicted"/>
<sequence length="130" mass="14714">MLLDTHIFLWWLFDDPKLPTGIKGFVKDRNNAVFVSAASVWEIAKKFRLGKLPEAAQVARNVPEWIARAGFEAMPVTAEHAQLAGEWDLPHRDPFDRMLAAQAKLEKMPLATVDILLKDFPVEIFTGEKT</sequence>
<dbReference type="PANTHER" id="PTHR36173">
    <property type="entry name" value="RIBONUCLEASE VAPC16-RELATED"/>
    <property type="match status" value="1"/>
</dbReference>
<dbReference type="CDD" id="cd09872">
    <property type="entry name" value="PIN_Sll0205-like"/>
    <property type="match status" value="1"/>
</dbReference>
<dbReference type="EMBL" id="JACNJD010000220">
    <property type="protein sequence ID" value="MBC8177619.1"/>
    <property type="molecule type" value="Genomic_DNA"/>
</dbReference>